<dbReference type="Gene3D" id="3.40.50.300">
    <property type="entry name" value="P-loop containing nucleotide triphosphate hydrolases"/>
    <property type="match status" value="1"/>
</dbReference>
<gene>
    <name evidence="1" type="ORF">C5F44_03275</name>
</gene>
<accession>A0A2T4JDS5</accession>
<evidence type="ECO:0000313" key="2">
    <source>
        <dbReference type="Proteomes" id="UP000241362"/>
    </source>
</evidence>
<organism evidence="1 2">
    <name type="scientific">Fuscovulum blasticum DSM 2131</name>
    <dbReference type="NCBI Taxonomy" id="1188250"/>
    <lineage>
        <taxon>Bacteria</taxon>
        <taxon>Pseudomonadati</taxon>
        <taxon>Pseudomonadota</taxon>
        <taxon>Alphaproteobacteria</taxon>
        <taxon>Rhodobacterales</taxon>
        <taxon>Paracoccaceae</taxon>
        <taxon>Pseudogemmobacter</taxon>
    </lineage>
</organism>
<proteinExistence type="predicted"/>
<dbReference type="EMBL" id="PZKE01000002">
    <property type="protein sequence ID" value="PTE16064.1"/>
    <property type="molecule type" value="Genomic_DNA"/>
</dbReference>
<dbReference type="GO" id="GO:0005886">
    <property type="term" value="C:plasma membrane"/>
    <property type="evidence" value="ECO:0007669"/>
    <property type="project" value="TreeGrafter"/>
</dbReference>
<sequence>MTRQLTFDLPPQQNLRREDFVPSPANVLALAQIDGWRDWPGGRLLLVGPQGAGKSHLTAIWAAGAQAAVIAAPALAGADLPALAASGAVAVEDADRLAGDAAAETALFHLYNLLAGSGALLVTAATPPRDWGLGLPDLLSRLQAMPLVRLDPPDDALLSAVLVKLFADRQLAVPPVLIPWLVARMPRSIGAARALVAELDARALAEGRAITPRLAAEILDSDPPE</sequence>
<comment type="caution">
    <text evidence="1">The sequence shown here is derived from an EMBL/GenBank/DDBJ whole genome shotgun (WGS) entry which is preliminary data.</text>
</comment>
<dbReference type="PANTHER" id="PTHR30050:SF5">
    <property type="entry name" value="DNAA REGULATORY INACTIVATOR HDA"/>
    <property type="match status" value="1"/>
</dbReference>
<dbReference type="Proteomes" id="UP000241362">
    <property type="component" value="Unassembled WGS sequence"/>
</dbReference>
<reference evidence="1 2" key="1">
    <citation type="submission" date="2018-03" db="EMBL/GenBank/DDBJ databases">
        <title>Rhodobacter blasticus.</title>
        <authorList>
            <person name="Meyer T.E."/>
            <person name="Miller S."/>
            <person name="Lodha T."/>
            <person name="Gandham S."/>
            <person name="Chintalapati S."/>
            <person name="Chintalapati V.R."/>
        </authorList>
    </citation>
    <scope>NUCLEOTIDE SEQUENCE [LARGE SCALE GENOMIC DNA]</scope>
    <source>
        <strain evidence="1 2">DSM 2131</strain>
    </source>
</reference>
<dbReference type="AlphaFoldDB" id="A0A2T4JDS5"/>
<keyword evidence="2" id="KW-1185">Reference proteome</keyword>
<name>A0A2T4JDS5_FUSBL</name>
<dbReference type="InterPro" id="IPR027417">
    <property type="entry name" value="P-loop_NTPase"/>
</dbReference>
<dbReference type="Gene3D" id="1.10.8.60">
    <property type="match status" value="1"/>
</dbReference>
<dbReference type="GO" id="GO:0003688">
    <property type="term" value="F:DNA replication origin binding"/>
    <property type="evidence" value="ECO:0007669"/>
    <property type="project" value="TreeGrafter"/>
</dbReference>
<evidence type="ECO:0000313" key="1">
    <source>
        <dbReference type="EMBL" id="PTE16064.1"/>
    </source>
</evidence>
<dbReference type="RefSeq" id="WP_107672073.1">
    <property type="nucleotide sequence ID" value="NZ_PZKE01000002.1"/>
</dbReference>
<protein>
    <submittedName>
        <fullName evidence="1">Chromosomal replication initiator DnaA</fullName>
    </submittedName>
</protein>
<dbReference type="PANTHER" id="PTHR30050">
    <property type="entry name" value="CHROMOSOMAL REPLICATION INITIATOR PROTEIN DNAA"/>
    <property type="match status" value="1"/>
</dbReference>
<dbReference type="SUPFAM" id="SSF52540">
    <property type="entry name" value="P-loop containing nucleoside triphosphate hydrolases"/>
    <property type="match status" value="1"/>
</dbReference>
<dbReference type="GO" id="GO:0006270">
    <property type="term" value="P:DNA replication initiation"/>
    <property type="evidence" value="ECO:0007669"/>
    <property type="project" value="TreeGrafter"/>
</dbReference>